<dbReference type="InterPro" id="IPR032716">
    <property type="entry name" value="ACC_epsilon"/>
</dbReference>
<organism evidence="2 3">
    <name type="scientific">Saccharopolyspora taberi</name>
    <dbReference type="NCBI Taxonomy" id="60895"/>
    <lineage>
        <taxon>Bacteria</taxon>
        <taxon>Bacillati</taxon>
        <taxon>Actinomycetota</taxon>
        <taxon>Actinomycetes</taxon>
        <taxon>Pseudonocardiales</taxon>
        <taxon>Pseudonocardiaceae</taxon>
        <taxon>Saccharopolyspora</taxon>
    </lineage>
</organism>
<dbReference type="Pfam" id="PF13822">
    <property type="entry name" value="ACC_epsilon"/>
    <property type="match status" value="1"/>
</dbReference>
<proteinExistence type="predicted"/>
<evidence type="ECO:0000256" key="1">
    <source>
        <dbReference type="SAM" id="MobiDB-lite"/>
    </source>
</evidence>
<gene>
    <name evidence="2" type="ORF">GCM10010470_32440</name>
</gene>
<protein>
    <recommendedName>
        <fullName evidence="4">Acyl-CoA carboxylase subunit epsilon</fullName>
    </recommendedName>
</protein>
<accession>A0ABN3VDP1</accession>
<comment type="caution">
    <text evidence="2">The sequence shown here is derived from an EMBL/GenBank/DDBJ whole genome shotgun (WGS) entry which is preliminary data.</text>
</comment>
<dbReference type="Proteomes" id="UP001500979">
    <property type="component" value="Unassembled WGS sequence"/>
</dbReference>
<sequence length="73" mass="8049">MSDTPVLRIVSGDPDDEEIAAVAIALSLAARQAPEPETRREWSVWGEPALRHPAGRRPLRPGPHAWRTSALPY</sequence>
<keyword evidence="3" id="KW-1185">Reference proteome</keyword>
<evidence type="ECO:0000313" key="2">
    <source>
        <dbReference type="EMBL" id="GAA2794989.1"/>
    </source>
</evidence>
<evidence type="ECO:0000313" key="3">
    <source>
        <dbReference type="Proteomes" id="UP001500979"/>
    </source>
</evidence>
<feature type="region of interest" description="Disordered" evidence="1">
    <location>
        <begin position="54"/>
        <end position="73"/>
    </location>
</feature>
<reference evidence="2 3" key="1">
    <citation type="journal article" date="2019" name="Int. J. Syst. Evol. Microbiol.">
        <title>The Global Catalogue of Microorganisms (GCM) 10K type strain sequencing project: providing services to taxonomists for standard genome sequencing and annotation.</title>
        <authorList>
            <consortium name="The Broad Institute Genomics Platform"/>
            <consortium name="The Broad Institute Genome Sequencing Center for Infectious Disease"/>
            <person name="Wu L."/>
            <person name="Ma J."/>
        </authorList>
    </citation>
    <scope>NUCLEOTIDE SEQUENCE [LARGE SCALE GENOMIC DNA]</scope>
    <source>
        <strain evidence="2 3">JCM 9383</strain>
    </source>
</reference>
<evidence type="ECO:0008006" key="4">
    <source>
        <dbReference type="Google" id="ProtNLM"/>
    </source>
</evidence>
<dbReference type="EMBL" id="BAAAUX010000014">
    <property type="protein sequence ID" value="GAA2794989.1"/>
    <property type="molecule type" value="Genomic_DNA"/>
</dbReference>
<dbReference type="RefSeq" id="WP_344680514.1">
    <property type="nucleotide sequence ID" value="NZ_BAAAUX010000014.1"/>
</dbReference>
<name>A0ABN3VDP1_9PSEU</name>